<keyword evidence="2" id="KW-0175">Coiled coil</keyword>
<comment type="similarity">
    <text evidence="1">Belongs to the UPF0612 family.</text>
</comment>
<evidence type="ECO:0000313" key="4">
    <source>
        <dbReference type="EMBL" id="KDQ31685.1"/>
    </source>
</evidence>
<name>A0A067NXF5_PLEO1</name>
<feature type="coiled-coil region" evidence="2">
    <location>
        <begin position="76"/>
        <end position="118"/>
    </location>
</feature>
<feature type="domain" description="Mug135-like C-terminal" evidence="3">
    <location>
        <begin position="134"/>
        <end position="204"/>
    </location>
</feature>
<dbReference type="AlphaFoldDB" id="A0A067NXF5"/>
<sequence>MAQQVQPAIIQPLHSLTNFSNAHRHAAVLSAFAGLPADDPRHVQIDEAMNAKARAIQLATFARYNDIPAPANAAFAQLLLDMENRLNQKMDNIKDELNQKMDNMENRLSQKMDNTENRLKLEIHSATRSALKALNGLRSEGAIEYEIIPSNNGEMPGAHLPHLTNLASIAALSANDATEYLRGYGIENPAGNVAHKRRQVAELVRVSADAMRIRFG</sequence>
<evidence type="ECO:0000313" key="5">
    <source>
        <dbReference type="Proteomes" id="UP000027073"/>
    </source>
</evidence>
<dbReference type="EMBL" id="KL198005">
    <property type="protein sequence ID" value="KDQ31685.1"/>
    <property type="molecule type" value="Genomic_DNA"/>
</dbReference>
<evidence type="ECO:0000256" key="1">
    <source>
        <dbReference type="ARBA" id="ARBA00005788"/>
    </source>
</evidence>
<dbReference type="InParanoid" id="A0A067NXF5"/>
<dbReference type="Proteomes" id="UP000027073">
    <property type="component" value="Unassembled WGS sequence"/>
</dbReference>
<organism evidence="4 5">
    <name type="scientific">Pleurotus ostreatus (strain PC15)</name>
    <name type="common">Oyster mushroom</name>
    <dbReference type="NCBI Taxonomy" id="1137138"/>
    <lineage>
        <taxon>Eukaryota</taxon>
        <taxon>Fungi</taxon>
        <taxon>Dikarya</taxon>
        <taxon>Basidiomycota</taxon>
        <taxon>Agaricomycotina</taxon>
        <taxon>Agaricomycetes</taxon>
        <taxon>Agaricomycetidae</taxon>
        <taxon>Agaricales</taxon>
        <taxon>Pleurotineae</taxon>
        <taxon>Pleurotaceae</taxon>
        <taxon>Pleurotus</taxon>
    </lineage>
</organism>
<gene>
    <name evidence="4" type="ORF">PLEOSDRAFT_1100221</name>
</gene>
<evidence type="ECO:0000256" key="2">
    <source>
        <dbReference type="SAM" id="Coils"/>
    </source>
</evidence>
<evidence type="ECO:0000259" key="3">
    <source>
        <dbReference type="Pfam" id="PF08593"/>
    </source>
</evidence>
<dbReference type="Pfam" id="PF08593">
    <property type="entry name" value="Mug135_C"/>
    <property type="match status" value="1"/>
</dbReference>
<dbReference type="VEuPathDB" id="FungiDB:PLEOSDRAFT_1100221"/>
<dbReference type="HOGENOM" id="CLU_1278072_0_0_1"/>
<protein>
    <recommendedName>
        <fullName evidence="3">Mug135-like C-terminal domain-containing protein</fullName>
    </recommendedName>
</protein>
<accession>A0A067NXF5</accession>
<dbReference type="InterPro" id="IPR013902">
    <property type="entry name" value="Mug135-like_C"/>
</dbReference>
<proteinExistence type="inferred from homology"/>
<reference evidence="5" key="1">
    <citation type="journal article" date="2014" name="Proc. Natl. Acad. Sci. U.S.A.">
        <title>Extensive sampling of basidiomycete genomes demonstrates inadequacy of the white-rot/brown-rot paradigm for wood decay fungi.</title>
        <authorList>
            <person name="Riley R."/>
            <person name="Salamov A.A."/>
            <person name="Brown D.W."/>
            <person name="Nagy L.G."/>
            <person name="Floudas D."/>
            <person name="Held B.W."/>
            <person name="Levasseur A."/>
            <person name="Lombard V."/>
            <person name="Morin E."/>
            <person name="Otillar R."/>
            <person name="Lindquist E.A."/>
            <person name="Sun H."/>
            <person name="LaButti K.M."/>
            <person name="Schmutz J."/>
            <person name="Jabbour D."/>
            <person name="Luo H."/>
            <person name="Baker S.E."/>
            <person name="Pisabarro A.G."/>
            <person name="Walton J.D."/>
            <person name="Blanchette R.A."/>
            <person name="Henrissat B."/>
            <person name="Martin F."/>
            <person name="Cullen D."/>
            <person name="Hibbett D.S."/>
            <person name="Grigoriev I.V."/>
        </authorList>
    </citation>
    <scope>NUCLEOTIDE SEQUENCE [LARGE SCALE GENOMIC DNA]</scope>
    <source>
        <strain evidence="5">PC15</strain>
    </source>
</reference>